<dbReference type="Gene3D" id="3.30.565.10">
    <property type="entry name" value="Histidine kinase-like ATPase, C-terminal domain"/>
    <property type="match status" value="1"/>
</dbReference>
<organism evidence="11 12">
    <name type="scientific">Psychroserpens algicola</name>
    <dbReference type="NCBI Taxonomy" id="1719034"/>
    <lineage>
        <taxon>Bacteria</taxon>
        <taxon>Pseudomonadati</taxon>
        <taxon>Bacteroidota</taxon>
        <taxon>Flavobacteriia</taxon>
        <taxon>Flavobacteriales</taxon>
        <taxon>Flavobacteriaceae</taxon>
        <taxon>Psychroserpens</taxon>
    </lineage>
</organism>
<dbReference type="PANTHER" id="PTHR43065">
    <property type="entry name" value="SENSOR HISTIDINE KINASE"/>
    <property type="match status" value="1"/>
</dbReference>
<keyword evidence="12" id="KW-1185">Reference proteome</keyword>
<comment type="caution">
    <text evidence="11">The sequence shown here is derived from an EMBL/GenBank/DDBJ whole genome shotgun (WGS) entry which is preliminary data.</text>
</comment>
<dbReference type="Pfam" id="PF00512">
    <property type="entry name" value="HisKA"/>
    <property type="match status" value="1"/>
</dbReference>
<gene>
    <name evidence="11" type="ORF">MUY34_01330</name>
</gene>
<reference evidence="11" key="1">
    <citation type="submission" date="2022-04" db="EMBL/GenBank/DDBJ databases">
        <authorList>
            <person name="Ren T."/>
        </authorList>
    </citation>
    <scope>NUCLEOTIDE SEQUENCE</scope>
    <source>
        <strain evidence="11">F63249</strain>
    </source>
</reference>
<keyword evidence="6 11" id="KW-0418">Kinase</keyword>
<evidence type="ECO:0000256" key="6">
    <source>
        <dbReference type="ARBA" id="ARBA00022777"/>
    </source>
</evidence>
<dbReference type="PRINTS" id="PR00344">
    <property type="entry name" value="BCTRLSENSOR"/>
</dbReference>
<evidence type="ECO:0000256" key="2">
    <source>
        <dbReference type="ARBA" id="ARBA00012438"/>
    </source>
</evidence>
<dbReference type="EC" id="2.7.13.3" evidence="2"/>
<evidence type="ECO:0000256" key="7">
    <source>
        <dbReference type="ARBA" id="ARBA00022840"/>
    </source>
</evidence>
<dbReference type="InterPro" id="IPR036097">
    <property type="entry name" value="HisK_dim/P_sf"/>
</dbReference>
<keyword evidence="7" id="KW-0067">ATP-binding</keyword>
<evidence type="ECO:0000256" key="8">
    <source>
        <dbReference type="ARBA" id="ARBA00023012"/>
    </source>
</evidence>
<dbReference type="InterPro" id="IPR005467">
    <property type="entry name" value="His_kinase_dom"/>
</dbReference>
<dbReference type="GO" id="GO:0016301">
    <property type="term" value="F:kinase activity"/>
    <property type="evidence" value="ECO:0007669"/>
    <property type="project" value="UniProtKB-KW"/>
</dbReference>
<keyword evidence="9" id="KW-0812">Transmembrane</keyword>
<keyword evidence="3" id="KW-0597">Phosphoprotein</keyword>
<sequence>MALSINRNMTRWIIIVASFIIISLILWNTYVFFQNFKNEERSKMEIWSFAQRDYFQAIQDADLNGNDDVFADLDLALEILNNNNTTPMILINADSTVENYRNIINKTEVDSIHNIKEETYVKENLESLILKYGKENEPIKIENNKQTLYYGNSLLLNKLKYYPLALLLIILLFAAVAYFFYKSAKTADQNKLWTGMAKETAHQIGTPLSSLVGWTEILRNEQVNPEYLKEIEKDITRLQTITDRFSKIGSMPTLDKMDVVKETLDSYEYLKARSSKLIDFEISVPQEHLYVNLNNQLYSWTIENLVKNAIDAMKGKGTLKLAITNDDKYVKISIQDTGKGISKQNFNSVFQPGYTTKKRGWGLGLSLAKRIIEDYHNGKIKVLQSEIGKGTTMQISLKLLS</sequence>
<feature type="transmembrane region" description="Helical" evidence="9">
    <location>
        <begin position="161"/>
        <end position="181"/>
    </location>
</feature>
<keyword evidence="9" id="KW-1133">Transmembrane helix</keyword>
<dbReference type="PROSITE" id="PS50109">
    <property type="entry name" value="HIS_KIN"/>
    <property type="match status" value="1"/>
</dbReference>
<dbReference type="CDD" id="cd00082">
    <property type="entry name" value="HisKA"/>
    <property type="match status" value="1"/>
</dbReference>
<dbReference type="EMBL" id="JALPQF010000001">
    <property type="protein sequence ID" value="MCK8479239.1"/>
    <property type="molecule type" value="Genomic_DNA"/>
</dbReference>
<keyword evidence="9" id="KW-0472">Membrane</keyword>
<keyword evidence="8" id="KW-0902">Two-component regulatory system</keyword>
<dbReference type="SUPFAM" id="SSF47384">
    <property type="entry name" value="Homodimeric domain of signal transducing histidine kinase"/>
    <property type="match status" value="1"/>
</dbReference>
<dbReference type="SUPFAM" id="SSF55874">
    <property type="entry name" value="ATPase domain of HSP90 chaperone/DNA topoisomerase II/histidine kinase"/>
    <property type="match status" value="1"/>
</dbReference>
<evidence type="ECO:0000256" key="4">
    <source>
        <dbReference type="ARBA" id="ARBA00022679"/>
    </source>
</evidence>
<dbReference type="PANTHER" id="PTHR43065:SF46">
    <property type="entry name" value="C4-DICARBOXYLATE TRANSPORT SENSOR PROTEIN DCTB"/>
    <property type="match status" value="1"/>
</dbReference>
<dbReference type="InterPro" id="IPR003594">
    <property type="entry name" value="HATPase_dom"/>
</dbReference>
<proteinExistence type="predicted"/>
<evidence type="ECO:0000313" key="11">
    <source>
        <dbReference type="EMBL" id="MCK8479239.1"/>
    </source>
</evidence>
<dbReference type="SMART" id="SM00387">
    <property type="entry name" value="HATPase_c"/>
    <property type="match status" value="1"/>
</dbReference>
<evidence type="ECO:0000256" key="3">
    <source>
        <dbReference type="ARBA" id="ARBA00022553"/>
    </source>
</evidence>
<name>A0ABT0H4C7_9FLAO</name>
<keyword evidence="4" id="KW-0808">Transferase</keyword>
<dbReference type="InterPro" id="IPR036890">
    <property type="entry name" value="HATPase_C_sf"/>
</dbReference>
<evidence type="ECO:0000313" key="12">
    <source>
        <dbReference type="Proteomes" id="UP001203687"/>
    </source>
</evidence>
<evidence type="ECO:0000259" key="10">
    <source>
        <dbReference type="PROSITE" id="PS50109"/>
    </source>
</evidence>
<protein>
    <recommendedName>
        <fullName evidence="2">histidine kinase</fullName>
        <ecNumber evidence="2">2.7.13.3</ecNumber>
    </recommendedName>
</protein>
<dbReference type="InterPro" id="IPR003661">
    <property type="entry name" value="HisK_dim/P_dom"/>
</dbReference>
<keyword evidence="5" id="KW-0547">Nucleotide-binding</keyword>
<dbReference type="Pfam" id="PF02518">
    <property type="entry name" value="HATPase_c"/>
    <property type="match status" value="1"/>
</dbReference>
<evidence type="ECO:0000256" key="5">
    <source>
        <dbReference type="ARBA" id="ARBA00022741"/>
    </source>
</evidence>
<accession>A0ABT0H4C7</accession>
<dbReference type="Proteomes" id="UP001203687">
    <property type="component" value="Unassembled WGS sequence"/>
</dbReference>
<dbReference type="Gene3D" id="1.10.287.130">
    <property type="match status" value="1"/>
</dbReference>
<evidence type="ECO:0000256" key="9">
    <source>
        <dbReference type="SAM" id="Phobius"/>
    </source>
</evidence>
<feature type="transmembrane region" description="Helical" evidence="9">
    <location>
        <begin position="12"/>
        <end position="33"/>
    </location>
</feature>
<evidence type="ECO:0000256" key="1">
    <source>
        <dbReference type="ARBA" id="ARBA00000085"/>
    </source>
</evidence>
<dbReference type="InterPro" id="IPR004358">
    <property type="entry name" value="Sig_transdc_His_kin-like_C"/>
</dbReference>
<comment type="catalytic activity">
    <reaction evidence="1">
        <text>ATP + protein L-histidine = ADP + protein N-phospho-L-histidine.</text>
        <dbReference type="EC" id="2.7.13.3"/>
    </reaction>
</comment>
<dbReference type="RefSeq" id="WP_248411627.1">
    <property type="nucleotide sequence ID" value="NZ_JALPQF010000001.1"/>
</dbReference>
<feature type="domain" description="Histidine kinase" evidence="10">
    <location>
        <begin position="199"/>
        <end position="401"/>
    </location>
</feature>